<accession>A0A820CUK9</accession>
<dbReference type="AlphaFoldDB" id="A0A820CUK9"/>
<gene>
    <name evidence="1" type="ORF">JBS370_LOCUS37412</name>
</gene>
<proteinExistence type="predicted"/>
<organism evidence="1 2">
    <name type="scientific">Rotaria sordida</name>
    <dbReference type="NCBI Taxonomy" id="392033"/>
    <lineage>
        <taxon>Eukaryota</taxon>
        <taxon>Metazoa</taxon>
        <taxon>Spiralia</taxon>
        <taxon>Gnathifera</taxon>
        <taxon>Rotifera</taxon>
        <taxon>Eurotatoria</taxon>
        <taxon>Bdelloidea</taxon>
        <taxon>Philodinida</taxon>
        <taxon>Philodinidae</taxon>
        <taxon>Rotaria</taxon>
    </lineage>
</organism>
<dbReference type="Proteomes" id="UP000663836">
    <property type="component" value="Unassembled WGS sequence"/>
</dbReference>
<name>A0A820CUK9_9BILA</name>
<sequence>SSIENSIASLFHLPIDEHRLSHSNNSHVEIPHELEK</sequence>
<dbReference type="EMBL" id="CAJOBD010017184">
    <property type="protein sequence ID" value="CAF4220314.1"/>
    <property type="molecule type" value="Genomic_DNA"/>
</dbReference>
<comment type="caution">
    <text evidence="1">The sequence shown here is derived from an EMBL/GenBank/DDBJ whole genome shotgun (WGS) entry which is preliminary data.</text>
</comment>
<evidence type="ECO:0000313" key="1">
    <source>
        <dbReference type="EMBL" id="CAF4220314.1"/>
    </source>
</evidence>
<reference evidence="1" key="1">
    <citation type="submission" date="2021-02" db="EMBL/GenBank/DDBJ databases">
        <authorList>
            <person name="Nowell W R."/>
        </authorList>
    </citation>
    <scope>NUCLEOTIDE SEQUENCE</scope>
</reference>
<protein>
    <submittedName>
        <fullName evidence="1">Uncharacterized protein</fullName>
    </submittedName>
</protein>
<feature type="non-terminal residue" evidence="1">
    <location>
        <position position="1"/>
    </location>
</feature>
<evidence type="ECO:0000313" key="2">
    <source>
        <dbReference type="Proteomes" id="UP000663836"/>
    </source>
</evidence>